<keyword evidence="5" id="KW-0119">Carbohydrate metabolism</keyword>
<dbReference type="PANTHER" id="PTHR31933">
    <property type="entry name" value="O-FUCOSYLTRANSFERASE 2-RELATED"/>
    <property type="match status" value="1"/>
</dbReference>
<protein>
    <recommendedName>
        <fullName evidence="6">O-fucosyltransferase family protein</fullName>
    </recommendedName>
</protein>
<keyword evidence="7" id="KW-0472">Membrane</keyword>
<feature type="transmembrane region" description="Helical" evidence="7">
    <location>
        <begin position="68"/>
        <end position="90"/>
    </location>
</feature>
<evidence type="ECO:0000256" key="6">
    <source>
        <dbReference type="ARBA" id="ARBA00030350"/>
    </source>
</evidence>
<dbReference type="InterPro" id="IPR019378">
    <property type="entry name" value="GDP-Fuc_O-FucTrfase"/>
</dbReference>
<comment type="caution">
    <text evidence="8">The sequence shown here is derived from an EMBL/GenBank/DDBJ whole genome shotgun (WGS) entry which is preliminary data.</text>
</comment>
<evidence type="ECO:0000256" key="5">
    <source>
        <dbReference type="ARBA" id="ARBA00023277"/>
    </source>
</evidence>
<organism evidence="8 9">
    <name type="scientific">Xanthoceras sorbifolium</name>
    <dbReference type="NCBI Taxonomy" id="99658"/>
    <lineage>
        <taxon>Eukaryota</taxon>
        <taxon>Viridiplantae</taxon>
        <taxon>Streptophyta</taxon>
        <taxon>Embryophyta</taxon>
        <taxon>Tracheophyta</taxon>
        <taxon>Spermatophyta</taxon>
        <taxon>Magnoliopsida</taxon>
        <taxon>eudicotyledons</taxon>
        <taxon>Gunneridae</taxon>
        <taxon>Pentapetalae</taxon>
        <taxon>rosids</taxon>
        <taxon>malvids</taxon>
        <taxon>Sapindales</taxon>
        <taxon>Sapindaceae</taxon>
        <taxon>Xanthoceroideae</taxon>
        <taxon>Xanthoceras</taxon>
    </lineage>
</organism>
<accession>A0ABQ8I687</accession>
<keyword evidence="9" id="KW-1185">Reference proteome</keyword>
<keyword evidence="7" id="KW-0812">Transmembrane</keyword>
<keyword evidence="2" id="KW-0328">Glycosyltransferase</keyword>
<evidence type="ECO:0000256" key="4">
    <source>
        <dbReference type="ARBA" id="ARBA00023253"/>
    </source>
</evidence>
<keyword evidence="7" id="KW-1133">Transmembrane helix</keyword>
<evidence type="ECO:0000256" key="2">
    <source>
        <dbReference type="ARBA" id="ARBA00022676"/>
    </source>
</evidence>
<dbReference type="PANTHER" id="PTHR31933:SF4">
    <property type="entry name" value="O-FUCOSYLTRANSFERASE 8"/>
    <property type="match status" value="1"/>
</dbReference>
<reference evidence="8 9" key="1">
    <citation type="submission" date="2021-02" db="EMBL/GenBank/DDBJ databases">
        <title>Plant Genome Project.</title>
        <authorList>
            <person name="Zhang R.-G."/>
        </authorList>
    </citation>
    <scope>NUCLEOTIDE SEQUENCE [LARGE SCALE GENOMIC DNA]</scope>
    <source>
        <tissue evidence="8">Leaves</tissue>
    </source>
</reference>
<dbReference type="EMBL" id="JAFEMO010000004">
    <property type="protein sequence ID" value="KAH7571949.1"/>
    <property type="molecule type" value="Genomic_DNA"/>
</dbReference>
<gene>
    <name evidence="8" type="ORF">JRO89_XS04G0172400</name>
</gene>
<evidence type="ECO:0000313" key="9">
    <source>
        <dbReference type="Proteomes" id="UP000827721"/>
    </source>
</evidence>
<sequence length="325" mass="36515">MKDYQIRSLETLSGNDPSFGRRMSGGDHNWKSKVVLLHGLKNDSGKFSSFKGSYVGKRHTWFRKHVRSIACMFVLLGFFFFLDSLMVSIFDSINLQNTSTSKNSKGPKAKDNIVAYINNEKPPIEMYGRLLNLASSALAEEEPYRQASVWKPCADRRTPNLGKPGESNGYILVSANGGLNQQRVAICNAVAVASLLNATLILPRFLYSNVWKDPSQFGDIYQEEYFMNKLKDEINIIKELPPHLKSIDIEAIGSLITDADIMKEAKPIDYVKKVLPLLVRNGIVHFLGFGNRLGFDPLPSELQVKDIPNIFNFCKIDICAVKALY</sequence>
<name>A0ABQ8I687_9ROSI</name>
<dbReference type="InterPro" id="IPR052272">
    <property type="entry name" value="GT106_glycosyltransferase"/>
</dbReference>
<evidence type="ECO:0000256" key="1">
    <source>
        <dbReference type="ARBA" id="ARBA00007737"/>
    </source>
</evidence>
<comment type="similarity">
    <text evidence="1">Belongs to the glycosyltransferase GT106 family.</text>
</comment>
<proteinExistence type="inferred from homology"/>
<evidence type="ECO:0000256" key="7">
    <source>
        <dbReference type="SAM" id="Phobius"/>
    </source>
</evidence>
<dbReference type="Proteomes" id="UP000827721">
    <property type="component" value="Unassembled WGS sequence"/>
</dbReference>
<evidence type="ECO:0000313" key="8">
    <source>
        <dbReference type="EMBL" id="KAH7571949.1"/>
    </source>
</evidence>
<evidence type="ECO:0000256" key="3">
    <source>
        <dbReference type="ARBA" id="ARBA00022679"/>
    </source>
</evidence>
<keyword evidence="4" id="KW-0294">Fucose metabolism</keyword>
<dbReference type="Pfam" id="PF10250">
    <property type="entry name" value="O-FucT"/>
    <property type="match status" value="1"/>
</dbReference>
<keyword evidence="3" id="KW-0808">Transferase</keyword>